<keyword evidence="4 6" id="KW-0520">NAD</keyword>
<dbReference type="OrthoDB" id="9787136at2"/>
<dbReference type="InterPro" id="IPR003680">
    <property type="entry name" value="Flavodoxin_fold"/>
</dbReference>
<dbReference type="InterPro" id="IPR023048">
    <property type="entry name" value="NADH:quinone_OxRdtase_FMN_depd"/>
</dbReference>
<comment type="cofactor">
    <cofactor evidence="6">
        <name>FMN</name>
        <dbReference type="ChEBI" id="CHEBI:58210"/>
    </cofactor>
    <text evidence="6">Binds 1 FMN per subunit.</text>
</comment>
<keyword evidence="2 6" id="KW-0288">FMN</keyword>
<name>A0A1G7LHQ0_9GAMM</name>
<dbReference type="EC" id="1.6.5.-" evidence="6"/>
<comment type="function">
    <text evidence="6">Quinone reductase that provides resistance to thiol-specific stress caused by electrophilic quinones.</text>
</comment>
<evidence type="ECO:0000256" key="1">
    <source>
        <dbReference type="ARBA" id="ARBA00022630"/>
    </source>
</evidence>
<keyword evidence="3 6" id="KW-0560">Oxidoreductase</keyword>
<keyword evidence="11" id="KW-1185">Reference proteome</keyword>
<dbReference type="RefSeq" id="WP_070880127.1">
    <property type="nucleotide sequence ID" value="NZ_CP076114.1"/>
</dbReference>
<sequence>MKRILLLECSPHGQHARGNRLARQVIEQRWPAAELIERDLATQPLPPLSGDYATALTGSAPFDDPAFACSETLIGELERSDCLIIATPMHNFTVPAALKLWIDYVLRIHRTFAATPQGKVGLLEDRPTLVLVSAGGFYQGERARQPDFLTAYLRHVLGTLGITQVEFIHLQGMAHGADAANAALQGALAQLERTAYFPLSLSTEIAS</sequence>
<dbReference type="PANTHER" id="PTHR43741">
    <property type="entry name" value="FMN-DEPENDENT NADH-AZOREDUCTASE 1"/>
    <property type="match status" value="1"/>
</dbReference>
<dbReference type="GO" id="GO:0016652">
    <property type="term" value="F:oxidoreductase activity, acting on NAD(P)H as acceptor"/>
    <property type="evidence" value="ECO:0007669"/>
    <property type="project" value="UniProtKB-UniRule"/>
</dbReference>
<comment type="similarity">
    <text evidence="6">Belongs to the azoreductase type 1 family.</text>
</comment>
<feature type="binding site" evidence="6">
    <location>
        <position position="10"/>
    </location>
    <ligand>
        <name>FMN</name>
        <dbReference type="ChEBI" id="CHEBI:58210"/>
    </ligand>
</feature>
<dbReference type="Proteomes" id="UP000887421">
    <property type="component" value="Chromosome"/>
</dbReference>
<evidence type="ECO:0000313" key="10">
    <source>
        <dbReference type="Proteomes" id="UP000243378"/>
    </source>
</evidence>
<dbReference type="AlphaFoldDB" id="A0A1G7LHQ0"/>
<comment type="catalytic activity">
    <reaction evidence="5">
        <text>N,N-dimethyl-1,4-phenylenediamine + anthranilate + 2 NAD(+) = 2-(4-dimethylaminophenyl)diazenylbenzoate + 2 NADH + 2 H(+)</text>
        <dbReference type="Rhea" id="RHEA:55872"/>
        <dbReference type="ChEBI" id="CHEBI:15378"/>
        <dbReference type="ChEBI" id="CHEBI:15783"/>
        <dbReference type="ChEBI" id="CHEBI:16567"/>
        <dbReference type="ChEBI" id="CHEBI:57540"/>
        <dbReference type="ChEBI" id="CHEBI:57945"/>
        <dbReference type="ChEBI" id="CHEBI:71579"/>
        <dbReference type="EC" id="1.7.1.17"/>
    </reaction>
    <physiologicalReaction direction="right-to-left" evidence="5">
        <dbReference type="Rhea" id="RHEA:55874"/>
    </physiologicalReaction>
</comment>
<evidence type="ECO:0000256" key="2">
    <source>
        <dbReference type="ARBA" id="ARBA00022643"/>
    </source>
</evidence>
<dbReference type="Pfam" id="PF02525">
    <property type="entry name" value="Flavodoxin_2"/>
    <property type="match status" value="1"/>
</dbReference>
<dbReference type="EMBL" id="FNBM01000003">
    <property type="protein sequence ID" value="SDF49005.1"/>
    <property type="molecule type" value="Genomic_DNA"/>
</dbReference>
<comment type="function">
    <text evidence="6">Also exhibits azoreductase activity. Catalyzes the reductive cleavage of the azo bond in aromatic azo compounds to the corresponding amines.</text>
</comment>
<dbReference type="HAMAP" id="MF_01216">
    <property type="entry name" value="Azoreductase_type1"/>
    <property type="match status" value="1"/>
</dbReference>
<protein>
    <recommendedName>
        <fullName evidence="6">FMN dependent NADH:quinone oxidoreductase</fullName>
        <ecNumber evidence="6">1.6.5.-</ecNumber>
    </recommendedName>
    <alternativeName>
        <fullName evidence="6">Azo-dye reductase</fullName>
    </alternativeName>
    <alternativeName>
        <fullName evidence="6">FMN-dependent NADH-azo compound oxidoreductase</fullName>
    </alternativeName>
    <alternativeName>
        <fullName evidence="6">FMN-dependent NADH-azoreductase</fullName>
        <ecNumber evidence="6">1.7.1.17</ecNumber>
    </alternativeName>
</protein>
<dbReference type="Proteomes" id="UP000243378">
    <property type="component" value="Unassembled WGS sequence"/>
</dbReference>
<evidence type="ECO:0000256" key="6">
    <source>
        <dbReference type="HAMAP-Rule" id="MF_01216"/>
    </source>
</evidence>
<evidence type="ECO:0000256" key="3">
    <source>
        <dbReference type="ARBA" id="ARBA00023002"/>
    </source>
</evidence>
<evidence type="ECO:0000313" key="9">
    <source>
        <dbReference type="EMBL" id="UUD62813.1"/>
    </source>
</evidence>
<evidence type="ECO:0000313" key="11">
    <source>
        <dbReference type="Proteomes" id="UP000887421"/>
    </source>
</evidence>
<feature type="domain" description="Flavodoxin-like fold" evidence="7">
    <location>
        <begin position="2"/>
        <end position="193"/>
    </location>
</feature>
<dbReference type="Gene3D" id="3.40.50.360">
    <property type="match status" value="1"/>
</dbReference>
<dbReference type="InterPro" id="IPR050104">
    <property type="entry name" value="FMN-dep_NADH:Q_OxRdtase_AzoR1"/>
</dbReference>
<organism evidence="8 10">
    <name type="scientific">Phytopseudomonas seleniipraecipitans</name>
    <dbReference type="NCBI Taxonomy" id="640205"/>
    <lineage>
        <taxon>Bacteria</taxon>
        <taxon>Pseudomonadati</taxon>
        <taxon>Pseudomonadota</taxon>
        <taxon>Gammaproteobacteria</taxon>
        <taxon>Pseudomonadales</taxon>
        <taxon>Pseudomonadaceae</taxon>
        <taxon>Phytopseudomonas</taxon>
    </lineage>
</organism>
<dbReference type="SUPFAM" id="SSF52218">
    <property type="entry name" value="Flavoproteins"/>
    <property type="match status" value="1"/>
</dbReference>
<comment type="caution">
    <text evidence="6">Lacks conserved residue(s) required for the propagation of feature annotation.</text>
</comment>
<comment type="subunit">
    <text evidence="6">Homodimer.</text>
</comment>
<dbReference type="GO" id="GO:0016655">
    <property type="term" value="F:oxidoreductase activity, acting on NAD(P)H, quinone or similar compound as acceptor"/>
    <property type="evidence" value="ECO:0007669"/>
    <property type="project" value="InterPro"/>
</dbReference>
<dbReference type="InterPro" id="IPR029039">
    <property type="entry name" value="Flavoprotein-like_sf"/>
</dbReference>
<proteinExistence type="inferred from homology"/>
<feature type="binding site" evidence="6">
    <location>
        <begin position="133"/>
        <end position="136"/>
    </location>
    <ligand>
        <name>FMN</name>
        <dbReference type="ChEBI" id="CHEBI:58210"/>
    </ligand>
</feature>
<comment type="catalytic activity">
    <reaction evidence="6">
        <text>2 a quinone + NADH + H(+) = 2 a 1,4-benzosemiquinone + NAD(+)</text>
        <dbReference type="Rhea" id="RHEA:65952"/>
        <dbReference type="ChEBI" id="CHEBI:15378"/>
        <dbReference type="ChEBI" id="CHEBI:57540"/>
        <dbReference type="ChEBI" id="CHEBI:57945"/>
        <dbReference type="ChEBI" id="CHEBI:132124"/>
        <dbReference type="ChEBI" id="CHEBI:134225"/>
    </reaction>
</comment>
<dbReference type="PANTHER" id="PTHR43741:SF4">
    <property type="entry name" value="FMN-DEPENDENT NADH:QUINONE OXIDOREDUCTASE"/>
    <property type="match status" value="1"/>
</dbReference>
<reference evidence="8 10" key="1">
    <citation type="submission" date="2016-10" db="EMBL/GenBank/DDBJ databases">
        <authorList>
            <person name="de Groot N.N."/>
        </authorList>
    </citation>
    <scope>NUCLEOTIDE SEQUENCE [LARGE SCALE GENOMIC DNA]</scope>
    <source>
        <strain evidence="8 10">LMG 25475</strain>
    </source>
</reference>
<dbReference type="GO" id="GO:0010181">
    <property type="term" value="F:FMN binding"/>
    <property type="evidence" value="ECO:0007669"/>
    <property type="project" value="UniProtKB-UniRule"/>
</dbReference>
<evidence type="ECO:0000313" key="8">
    <source>
        <dbReference type="EMBL" id="SDF49005.1"/>
    </source>
</evidence>
<dbReference type="EC" id="1.7.1.17" evidence="6"/>
<dbReference type="GO" id="GO:0009055">
    <property type="term" value="F:electron transfer activity"/>
    <property type="evidence" value="ECO:0007669"/>
    <property type="project" value="UniProtKB-UniRule"/>
</dbReference>
<accession>A0A1G7LHQ0</accession>
<dbReference type="EMBL" id="CP076114">
    <property type="protein sequence ID" value="UUD62813.1"/>
    <property type="molecule type" value="Genomic_DNA"/>
</dbReference>
<gene>
    <name evidence="6" type="primary">azoR</name>
    <name evidence="9" type="ORF">D16iCDA_14020</name>
    <name evidence="8" type="ORF">SAMN05216381_1691</name>
</gene>
<evidence type="ECO:0000256" key="4">
    <source>
        <dbReference type="ARBA" id="ARBA00023027"/>
    </source>
</evidence>
<evidence type="ECO:0000256" key="5">
    <source>
        <dbReference type="ARBA" id="ARBA00048542"/>
    </source>
</evidence>
<dbReference type="STRING" id="640205.SAMN05216381_1691"/>
<reference evidence="9" key="2">
    <citation type="submission" date="2021-05" db="EMBL/GenBank/DDBJ databases">
        <title>Complete genome sequence of Pseudomonas seleniipraecipitans strain D1-6.</title>
        <authorList>
            <person name="Lafi F."/>
            <person name="Eida A."/>
            <person name="Alam I."/>
            <person name="Hert H."/>
            <person name="Saad M."/>
        </authorList>
    </citation>
    <scope>NUCLEOTIDE SEQUENCE</scope>
    <source>
        <strain evidence="9">D1-6</strain>
    </source>
</reference>
<evidence type="ECO:0000259" key="7">
    <source>
        <dbReference type="Pfam" id="PF02525"/>
    </source>
</evidence>
<keyword evidence="1 6" id="KW-0285">Flavoprotein</keyword>